<evidence type="ECO:0000256" key="1">
    <source>
        <dbReference type="SAM" id="SignalP"/>
    </source>
</evidence>
<organism evidence="2">
    <name type="scientific">Vibrio chaetopteri</name>
    <dbReference type="NCBI Taxonomy" id="3016528"/>
    <lineage>
        <taxon>Bacteria</taxon>
        <taxon>Pseudomonadati</taxon>
        <taxon>Pseudomonadota</taxon>
        <taxon>Gammaproteobacteria</taxon>
        <taxon>Vibrionales</taxon>
        <taxon>Vibrionaceae</taxon>
        <taxon>Vibrio</taxon>
    </lineage>
</organism>
<gene>
    <name evidence="2" type="ORF">PG915_17100</name>
</gene>
<dbReference type="EMBL" id="CP115921">
    <property type="protein sequence ID" value="XCD18491.1"/>
    <property type="molecule type" value="Genomic_DNA"/>
</dbReference>
<name>A0AAU8BR91_9VIBR</name>
<feature type="signal peptide" evidence="1">
    <location>
        <begin position="1"/>
        <end position="21"/>
    </location>
</feature>
<proteinExistence type="predicted"/>
<dbReference type="KEGG" id="vck:PG915_17100"/>
<reference evidence="2" key="1">
    <citation type="submission" date="2023-01" db="EMBL/GenBank/DDBJ databases">
        <title>Vibrio sp. CB1-14 genome sequencing.</title>
        <authorList>
            <person name="Otstavnykh N."/>
            <person name="Isaeva M."/>
            <person name="Meleshko D."/>
        </authorList>
    </citation>
    <scope>NUCLEOTIDE SEQUENCE</scope>
    <source>
        <strain evidence="2">CB1-14</strain>
    </source>
</reference>
<keyword evidence="1" id="KW-0732">Signal</keyword>
<feature type="chain" id="PRO_5043975349" evidence="1">
    <location>
        <begin position="22"/>
        <end position="312"/>
    </location>
</feature>
<evidence type="ECO:0000313" key="2">
    <source>
        <dbReference type="EMBL" id="XCD18491.1"/>
    </source>
</evidence>
<dbReference type="AlphaFoldDB" id="A0AAU8BR91"/>
<dbReference type="RefSeq" id="WP_353499632.1">
    <property type="nucleotide sequence ID" value="NZ_CP115921.1"/>
</dbReference>
<accession>A0AAU8BR91</accession>
<sequence>MKQVKTIAVAFFFATIFTANAQDSIERVVETSTTAGHWSHLPIWGDRVEALGYKLPAPIGIGLYFNDQTMPYEATSDFSLGANGGLLGGSNIYIPKGDVRIDGRDQSLQLRADAWLFPFLNVYGLLGYTKGHKDIVANTENVEIPGRPLLEGMLQAAGSITIPIEYEATNVGLGAVLAGQIDPFDWHPFIMTAVGAYTVARTTATDNNIYTTIGAFKIGQRYSVPGGQLAGLVGITYQRVDQNMKGSYSFKGTDLERLIESVNYNVNLQSAETINMALTMVYDFGYAEEWSFMMEYGFLNWNQFTLSLGRRF</sequence>
<protein>
    <submittedName>
        <fullName evidence="2">Uncharacterized protein</fullName>
    </submittedName>
</protein>